<gene>
    <name evidence="2" type="ORF">C9I98_18515</name>
</gene>
<dbReference type="RefSeq" id="WP_107272333.1">
    <property type="nucleotide sequence ID" value="NZ_PYMA01000013.1"/>
</dbReference>
<accession>A0A2T3NPD4</accession>
<evidence type="ECO:0000256" key="1">
    <source>
        <dbReference type="SAM" id="Coils"/>
    </source>
</evidence>
<dbReference type="Proteomes" id="UP000241771">
    <property type="component" value="Unassembled WGS sequence"/>
</dbReference>
<protein>
    <submittedName>
        <fullName evidence="2">Uncharacterized protein</fullName>
    </submittedName>
</protein>
<evidence type="ECO:0000313" key="2">
    <source>
        <dbReference type="EMBL" id="PSW18120.1"/>
    </source>
</evidence>
<keyword evidence="3" id="KW-1185">Reference proteome</keyword>
<dbReference type="AlphaFoldDB" id="A0A2T3NPD4"/>
<sequence length="122" mass="14732">MARRGSGLRTAIKIVKAIDRANKQAARDAERRRKAIEREEAKAFREQQKKIRQKEREEAKALREYQRLLKEQDREAKRAEKNRIIEEKQEFKNSLNDAQGEYLDRCSERSELRKQYIKQMLR</sequence>
<name>A0A2T3NPD4_9GAMM</name>
<proteinExistence type="predicted"/>
<feature type="coiled-coil region" evidence="1">
    <location>
        <begin position="22"/>
        <end position="101"/>
    </location>
</feature>
<evidence type="ECO:0000313" key="3">
    <source>
        <dbReference type="Proteomes" id="UP000241771"/>
    </source>
</evidence>
<dbReference type="EMBL" id="PYMA01000013">
    <property type="protein sequence ID" value="PSW18120.1"/>
    <property type="molecule type" value="Genomic_DNA"/>
</dbReference>
<keyword evidence="1" id="KW-0175">Coiled coil</keyword>
<comment type="caution">
    <text evidence="2">The sequence shown here is derived from an EMBL/GenBank/DDBJ whole genome shotgun (WGS) entry which is preliminary data.</text>
</comment>
<reference evidence="2 3" key="1">
    <citation type="submission" date="2018-01" db="EMBL/GenBank/DDBJ databases">
        <title>Whole genome sequencing of Histamine producing bacteria.</title>
        <authorList>
            <person name="Butler K."/>
        </authorList>
    </citation>
    <scope>NUCLEOTIDE SEQUENCE [LARGE SCALE GENOMIC DNA]</scope>
    <source>
        <strain evidence="2 3">DSM 100436</strain>
    </source>
</reference>
<organism evidence="2 3">
    <name type="scientific">Photobacterium sanctipauli</name>
    <dbReference type="NCBI Taxonomy" id="1342794"/>
    <lineage>
        <taxon>Bacteria</taxon>
        <taxon>Pseudomonadati</taxon>
        <taxon>Pseudomonadota</taxon>
        <taxon>Gammaproteobacteria</taxon>
        <taxon>Vibrionales</taxon>
        <taxon>Vibrionaceae</taxon>
        <taxon>Photobacterium</taxon>
    </lineage>
</organism>